<dbReference type="Gene3D" id="1.10.150.240">
    <property type="entry name" value="Putative phosphatase, domain 2"/>
    <property type="match status" value="1"/>
</dbReference>
<sequence length="218" mass="24510">MKYNHILFDLDGTLTNPREGITKAVQYALEKHGVYVSDLSELECFIGPPLQATFTEKYHFNENKAWEAVLSYREYFKDTGIYQNEVYDGIRVLLETLVMHGRQLYVATSKPTVFAVTILEYFGLSSYFTMVCGSELDGTRSAKTDIIQHVLDTCRIDKSDAVMIGDRKHDLIGAQNCGVHSIAAGYGFGSEEELTACEPTYYFKTVEEMQGAFTGLTV</sequence>
<dbReference type="InterPro" id="IPR050155">
    <property type="entry name" value="HAD-like_hydrolase_sf"/>
</dbReference>
<dbReference type="InterPro" id="IPR023214">
    <property type="entry name" value="HAD_sf"/>
</dbReference>
<dbReference type="Pfam" id="PF13419">
    <property type="entry name" value="HAD_2"/>
    <property type="match status" value="1"/>
</dbReference>
<dbReference type="NCBIfam" id="TIGR01549">
    <property type="entry name" value="HAD-SF-IA-v1"/>
    <property type="match status" value="1"/>
</dbReference>
<evidence type="ECO:0000313" key="2">
    <source>
        <dbReference type="Proteomes" id="UP000036932"/>
    </source>
</evidence>
<dbReference type="PANTHER" id="PTHR43434:SF20">
    <property type="entry name" value="5'-NUCLEOTIDASE"/>
    <property type="match status" value="1"/>
</dbReference>
<dbReference type="Proteomes" id="UP000036932">
    <property type="component" value="Unassembled WGS sequence"/>
</dbReference>
<gene>
    <name evidence="1" type="ORF">AM231_06395</name>
</gene>
<dbReference type="InterPro" id="IPR006439">
    <property type="entry name" value="HAD-SF_hydro_IA"/>
</dbReference>
<dbReference type="FunFam" id="3.40.50.1000:FF:000022">
    <property type="entry name" value="Phosphoglycolate phosphatase"/>
    <property type="match status" value="1"/>
</dbReference>
<comment type="caution">
    <text evidence="1">The sequence shown here is derived from an EMBL/GenBank/DDBJ whole genome shotgun (WGS) entry which is preliminary data.</text>
</comment>
<dbReference type="InterPro" id="IPR036412">
    <property type="entry name" value="HAD-like_sf"/>
</dbReference>
<dbReference type="GO" id="GO:0004713">
    <property type="term" value="F:protein tyrosine kinase activity"/>
    <property type="evidence" value="ECO:0007669"/>
    <property type="project" value="TreeGrafter"/>
</dbReference>
<dbReference type="PANTHER" id="PTHR43434">
    <property type="entry name" value="PHOSPHOGLYCOLATE PHOSPHATASE"/>
    <property type="match status" value="1"/>
</dbReference>
<dbReference type="GO" id="GO:0005829">
    <property type="term" value="C:cytosol"/>
    <property type="evidence" value="ECO:0007669"/>
    <property type="project" value="TreeGrafter"/>
</dbReference>
<dbReference type="PATRIC" id="fig|1705565.3.peg.3181"/>
<dbReference type="RefSeq" id="WP_054401736.1">
    <property type="nucleotide sequence ID" value="NZ_LIUT01000001.1"/>
</dbReference>
<dbReference type="EMBL" id="LIUT01000001">
    <property type="protein sequence ID" value="KOR88827.1"/>
    <property type="molecule type" value="Genomic_DNA"/>
</dbReference>
<dbReference type="Gene3D" id="3.40.50.1000">
    <property type="entry name" value="HAD superfamily/HAD-like"/>
    <property type="match status" value="1"/>
</dbReference>
<dbReference type="InterPro" id="IPR023198">
    <property type="entry name" value="PGP-like_dom2"/>
</dbReference>
<accession>A0A0M1P340</accession>
<organism evidence="1 2">
    <name type="scientific">Paenibacillus solani</name>
    <dbReference type="NCBI Taxonomy" id="1705565"/>
    <lineage>
        <taxon>Bacteria</taxon>
        <taxon>Bacillati</taxon>
        <taxon>Bacillota</taxon>
        <taxon>Bacilli</taxon>
        <taxon>Bacillales</taxon>
        <taxon>Paenibacillaceae</taxon>
        <taxon>Paenibacillus</taxon>
    </lineage>
</organism>
<evidence type="ECO:0000313" key="1">
    <source>
        <dbReference type="EMBL" id="KOR88827.1"/>
    </source>
</evidence>
<dbReference type="AlphaFoldDB" id="A0A0M1P340"/>
<proteinExistence type="predicted"/>
<name>A0A0M1P340_9BACL</name>
<dbReference type="InterPro" id="IPR041492">
    <property type="entry name" value="HAD_2"/>
</dbReference>
<protein>
    <submittedName>
        <fullName evidence="1">5'-nucleotidase</fullName>
    </submittedName>
</protein>
<dbReference type="OrthoDB" id="9792518at2"/>
<keyword evidence="2" id="KW-1185">Reference proteome</keyword>
<dbReference type="SUPFAM" id="SSF56784">
    <property type="entry name" value="HAD-like"/>
    <property type="match status" value="1"/>
</dbReference>
<dbReference type="CDD" id="cd04302">
    <property type="entry name" value="HAD_5NT"/>
    <property type="match status" value="1"/>
</dbReference>
<reference evidence="2" key="1">
    <citation type="submission" date="2015-08" db="EMBL/GenBank/DDBJ databases">
        <title>Genome sequencing project for genomic taxonomy and phylogenomics of Bacillus-like bacteria.</title>
        <authorList>
            <person name="Liu B."/>
            <person name="Wang J."/>
            <person name="Zhu Y."/>
            <person name="Liu G."/>
            <person name="Chen Q."/>
            <person name="Chen Z."/>
            <person name="Lan J."/>
            <person name="Che J."/>
            <person name="Ge C."/>
            <person name="Shi H."/>
            <person name="Pan Z."/>
            <person name="Liu X."/>
        </authorList>
    </citation>
    <scope>NUCLEOTIDE SEQUENCE [LARGE SCALE GENOMIC DNA]</scope>
    <source>
        <strain evidence="2">FJAT-22460</strain>
    </source>
</reference>